<feature type="transmembrane region" description="Helical" evidence="1">
    <location>
        <begin position="161"/>
        <end position="194"/>
    </location>
</feature>
<keyword evidence="1" id="KW-0472">Membrane</keyword>
<evidence type="ECO:0000259" key="2">
    <source>
        <dbReference type="Pfam" id="PF26514"/>
    </source>
</evidence>
<keyword evidence="1" id="KW-0812">Transmembrane</keyword>
<protein>
    <recommendedName>
        <fullName evidence="2">DUF8173 domain-containing protein</fullName>
    </recommendedName>
</protein>
<evidence type="ECO:0000313" key="3">
    <source>
        <dbReference type="EMBL" id="RBI87158.1"/>
    </source>
</evidence>
<dbReference type="AlphaFoldDB" id="A0A365UDE1"/>
<proteinExistence type="predicted"/>
<accession>A0A365UDE1</accession>
<feature type="transmembrane region" description="Helical" evidence="1">
    <location>
        <begin position="237"/>
        <end position="253"/>
    </location>
</feature>
<evidence type="ECO:0000256" key="1">
    <source>
        <dbReference type="SAM" id="Phobius"/>
    </source>
</evidence>
<gene>
    <name evidence="3" type="ORF">DRV85_03275</name>
</gene>
<keyword evidence="1" id="KW-1133">Transmembrane helix</keyword>
<sequence length="287" mass="30033">MYVTLVAPVSGDASLLGYRIETGEIGGDLRATGSEVRIEGPVAGYAAVTAERVVLEAEVAGEMHVAAREIEFGRNARIGGHLFLYEAEGEAAEVPASVIAADRITRREVEEWEPPMEEFQPIDAGRVLASFIAGIIGLTALATLVAALIPESLAEMRRRLLAAPFGSLWIGFLGQSVIVGAMVVFAFTIIGIFAIPAFVLLAMVAGIAGYVVGVYSFGVGLLMAFGRPEPGSIGQKALSAGVGALVAGIIGAIPFLGWLFVLALSLAGLGAIVEKLFRPRFLGRTSY</sequence>
<feature type="transmembrane region" description="Helical" evidence="1">
    <location>
        <begin position="127"/>
        <end position="149"/>
    </location>
</feature>
<evidence type="ECO:0000313" key="4">
    <source>
        <dbReference type="Proteomes" id="UP000253370"/>
    </source>
</evidence>
<feature type="domain" description="DUF8173" evidence="2">
    <location>
        <begin position="127"/>
        <end position="275"/>
    </location>
</feature>
<dbReference type="Pfam" id="PF26514">
    <property type="entry name" value="DUF8173"/>
    <property type="match status" value="1"/>
</dbReference>
<comment type="caution">
    <text evidence="3">The sequence shown here is derived from an EMBL/GenBank/DDBJ whole genome shotgun (WGS) entry which is preliminary data.</text>
</comment>
<feature type="transmembrane region" description="Helical" evidence="1">
    <location>
        <begin position="200"/>
        <end position="225"/>
    </location>
</feature>
<organism evidence="3 4">
    <name type="scientific">Rhodosalinus halophilus</name>
    <dbReference type="NCBI Taxonomy" id="2259333"/>
    <lineage>
        <taxon>Bacteria</taxon>
        <taxon>Pseudomonadati</taxon>
        <taxon>Pseudomonadota</taxon>
        <taxon>Alphaproteobacteria</taxon>
        <taxon>Rhodobacterales</taxon>
        <taxon>Paracoccaceae</taxon>
        <taxon>Rhodosalinus</taxon>
    </lineage>
</organism>
<dbReference type="InterPro" id="IPR058486">
    <property type="entry name" value="DUF8173"/>
</dbReference>
<reference evidence="3 4" key="1">
    <citation type="submission" date="2018-07" db="EMBL/GenBank/DDBJ databases">
        <title>Rhodosalinus sp. strain E84T genomic sequence and assembly.</title>
        <authorList>
            <person name="Liu Z.-W."/>
            <person name="Lu D.-C."/>
        </authorList>
    </citation>
    <scope>NUCLEOTIDE SEQUENCE [LARGE SCALE GENOMIC DNA]</scope>
    <source>
        <strain evidence="3 4">E84</strain>
    </source>
</reference>
<name>A0A365UDE1_9RHOB</name>
<dbReference type="Proteomes" id="UP000253370">
    <property type="component" value="Unassembled WGS sequence"/>
</dbReference>
<keyword evidence="4" id="KW-1185">Reference proteome</keyword>
<dbReference type="EMBL" id="QNTQ01000002">
    <property type="protein sequence ID" value="RBI87158.1"/>
    <property type="molecule type" value="Genomic_DNA"/>
</dbReference>